<accession>A0ABM5L2B5</accession>
<evidence type="ECO:0008006" key="3">
    <source>
        <dbReference type="Google" id="ProtNLM"/>
    </source>
</evidence>
<protein>
    <recommendedName>
        <fullName evidence="3">DNA-directed DNA polymerase</fullName>
    </recommendedName>
</protein>
<dbReference type="Gene3D" id="3.90.1600.10">
    <property type="entry name" value="Palm domain of DNA polymerase"/>
    <property type="match status" value="1"/>
</dbReference>
<dbReference type="EnsemblMetazoa" id="XM_050660621.1">
    <property type="protein sequence ID" value="XP_050516578.1"/>
    <property type="gene ID" value="LOC126891446"/>
</dbReference>
<dbReference type="PANTHER" id="PTHR31511">
    <property type="entry name" value="PROTEIN CBG23764"/>
    <property type="match status" value="1"/>
</dbReference>
<organism evidence="1 2">
    <name type="scientific">Diabrotica virgifera virgifera</name>
    <name type="common">western corn rootworm</name>
    <dbReference type="NCBI Taxonomy" id="50390"/>
    <lineage>
        <taxon>Eukaryota</taxon>
        <taxon>Metazoa</taxon>
        <taxon>Ecdysozoa</taxon>
        <taxon>Arthropoda</taxon>
        <taxon>Hexapoda</taxon>
        <taxon>Insecta</taxon>
        <taxon>Pterygota</taxon>
        <taxon>Neoptera</taxon>
        <taxon>Endopterygota</taxon>
        <taxon>Coleoptera</taxon>
        <taxon>Polyphaga</taxon>
        <taxon>Cucujiformia</taxon>
        <taxon>Chrysomeloidea</taxon>
        <taxon>Chrysomelidae</taxon>
        <taxon>Galerucinae</taxon>
        <taxon>Diabroticina</taxon>
        <taxon>Diabroticites</taxon>
        <taxon>Diabrotica</taxon>
    </lineage>
</organism>
<proteinExistence type="predicted"/>
<dbReference type="PANTHER" id="PTHR31511:SF12">
    <property type="entry name" value="RHO TERMINATION FACTOR N-TERMINAL DOMAIN-CONTAINING PROTEIN"/>
    <property type="match status" value="1"/>
</dbReference>
<dbReference type="SUPFAM" id="SSF56672">
    <property type="entry name" value="DNA/RNA polymerases"/>
    <property type="match status" value="1"/>
</dbReference>
<dbReference type="PROSITE" id="PS00116">
    <property type="entry name" value="DNA_POLYMERASE_B"/>
    <property type="match status" value="1"/>
</dbReference>
<dbReference type="InterPro" id="IPR043502">
    <property type="entry name" value="DNA/RNA_pol_sf"/>
</dbReference>
<dbReference type="GeneID" id="126891446"/>
<dbReference type="InterPro" id="IPR023211">
    <property type="entry name" value="DNA_pol_palm_dom_sf"/>
</dbReference>
<sequence>MKLRFVDSFRFLASSLDKLSETLKSDQCKEVRKHFPNEKEFRLIRRKGVFPYTYVESFEKLNETWLPSKECFYDNLKGEPISDEDYRRASEVWTIFKCTTLGSYSDVYLKSDVLLLADIFENFRKVCLNQYNLDPAHYLTAPSLSWDAMLRYTKIELELLTDIDMVHFFKKAIRGGVSQCSKRKVVANNPFVANYDPLQPNAYIMYLDATNLYGAAMSNYLPTGGFKWLENCDNFDCCAIADDSFKGYVLEVDLDYPPNLHNIHNDLPFCPEPIKTSNSQYTKLMPNLYDKKKYIIHYRNLKQCLKNGLQLVKIHRVLEFFQSPWLKTYIDLNTNLRNSSKTEFERDLFKLLVNSIFGKTMENVDKRQDIRLLSHWENMKQLRGVKSYIDKPNFKTCSIFEENLVAVHMERLRVVYDKPLYVGFCILDLSKTVIYQFFYDYIKPMYKDDVTLCYTDTDSLILEINTDNVYNDIKNNISYFDTSNYPIDNIHGIPKTQSVIGKMKDEFKGVPVESFIGTGAKAYCVKLSNSNLLKKAKGISKNVIKHQLQLSDYIQVIKDKKSIHRKMYVFSSHSHTIYTELKNKISLSSSDDKRVILPDNVHTLALGHFLTRRNLQGD</sequence>
<name>A0ABM5L2B5_DIAVI</name>
<evidence type="ECO:0000313" key="1">
    <source>
        <dbReference type="EnsemblMetazoa" id="XP_050516578.1"/>
    </source>
</evidence>
<keyword evidence="2" id="KW-1185">Reference proteome</keyword>
<evidence type="ECO:0000313" key="2">
    <source>
        <dbReference type="Proteomes" id="UP001652700"/>
    </source>
</evidence>
<dbReference type="InterPro" id="IPR017964">
    <property type="entry name" value="DNA-dir_DNA_pol_B_CS"/>
</dbReference>
<dbReference type="Proteomes" id="UP001652700">
    <property type="component" value="Unplaced"/>
</dbReference>
<dbReference type="RefSeq" id="XP_050516578.1">
    <property type="nucleotide sequence ID" value="XM_050660621.1"/>
</dbReference>
<reference evidence="1" key="1">
    <citation type="submission" date="2025-05" db="UniProtKB">
        <authorList>
            <consortium name="EnsemblMetazoa"/>
        </authorList>
    </citation>
    <scope>IDENTIFICATION</scope>
</reference>